<accession>X0SF44</accession>
<proteinExistence type="predicted"/>
<evidence type="ECO:0000259" key="1">
    <source>
        <dbReference type="Pfam" id="PF18537"/>
    </source>
</evidence>
<dbReference type="GO" id="GO:0043885">
    <property type="term" value="F:anaerobic carbon-monoxide dehydrogenase activity"/>
    <property type="evidence" value="ECO:0007669"/>
    <property type="project" value="InterPro"/>
</dbReference>
<dbReference type="GO" id="GO:0006084">
    <property type="term" value="P:acetyl-CoA metabolic process"/>
    <property type="evidence" value="ECO:0007669"/>
    <property type="project" value="InterPro"/>
</dbReference>
<reference evidence="2" key="1">
    <citation type="journal article" date="2014" name="Front. Microbiol.">
        <title>High frequency of phylogenetically diverse reductive dehalogenase-homologous genes in deep subseafloor sedimentary metagenomes.</title>
        <authorList>
            <person name="Kawai M."/>
            <person name="Futagami T."/>
            <person name="Toyoda A."/>
            <person name="Takaki Y."/>
            <person name="Nishi S."/>
            <person name="Hori S."/>
            <person name="Arai W."/>
            <person name="Tsubouchi T."/>
            <person name="Morono Y."/>
            <person name="Uchiyama I."/>
            <person name="Ito T."/>
            <person name="Fujiyama A."/>
            <person name="Inagaki F."/>
            <person name="Takami H."/>
        </authorList>
    </citation>
    <scope>NUCLEOTIDE SEQUENCE</scope>
    <source>
        <strain evidence="2">Expedition CK06-06</strain>
    </source>
</reference>
<dbReference type="Pfam" id="PF18537">
    <property type="entry name" value="CODH_A_N"/>
    <property type="match status" value="1"/>
</dbReference>
<dbReference type="Gene3D" id="1.10.8.190">
    <property type="entry name" value="Carbon monoxide dehydrogenase alpha subunit. Chain M, domain 1"/>
    <property type="match status" value="1"/>
</dbReference>
<evidence type="ECO:0000313" key="2">
    <source>
        <dbReference type="EMBL" id="GAF79629.1"/>
    </source>
</evidence>
<sequence>MSREVMAAVIRGAGGFVEEAESKLAEAVQARGEDQKVAFPDTAFFLPMIYALMGLEVKTLADLKAVMAHCRELLPAEPTEKLWLPYLGDGLDAGIATLLAMEATCAIRYLNEEPIEEGCTGFISDTIQRELG</sequence>
<dbReference type="InterPro" id="IPR041350">
    <property type="entry name" value="CODH_A_N"/>
</dbReference>
<dbReference type="AlphaFoldDB" id="X0SF44"/>
<protein>
    <recommendedName>
        <fullName evidence="1">Carbon monoxide dehydrogenase subunit alpha,N-terminal domain-containing protein</fullName>
    </recommendedName>
</protein>
<comment type="caution">
    <text evidence="2">The sequence shown here is derived from an EMBL/GenBank/DDBJ whole genome shotgun (WGS) entry which is preliminary data.</text>
</comment>
<feature type="non-terminal residue" evidence="2">
    <location>
        <position position="132"/>
    </location>
</feature>
<dbReference type="SUPFAM" id="SSF56821">
    <property type="entry name" value="Prismane protein-like"/>
    <property type="match status" value="1"/>
</dbReference>
<gene>
    <name evidence="2" type="ORF">S01H1_13895</name>
</gene>
<dbReference type="EMBL" id="BARS01007192">
    <property type="protein sequence ID" value="GAF79629.1"/>
    <property type="molecule type" value="Genomic_DNA"/>
</dbReference>
<dbReference type="PANTHER" id="PTHR42281:SF1">
    <property type="entry name" value="ACETYL-COA DECARBONYLASE_SYNTHASE COMPLEX SUBUNIT BETA 1"/>
    <property type="match status" value="1"/>
</dbReference>
<dbReference type="InterPro" id="IPR011254">
    <property type="entry name" value="Prismane-like_sf"/>
</dbReference>
<organism evidence="2">
    <name type="scientific">marine sediment metagenome</name>
    <dbReference type="NCBI Taxonomy" id="412755"/>
    <lineage>
        <taxon>unclassified sequences</taxon>
        <taxon>metagenomes</taxon>
        <taxon>ecological metagenomes</taxon>
    </lineage>
</organism>
<name>X0SF44_9ZZZZ</name>
<feature type="domain" description="Carbon monoxide dehydrogenase subunit alpha ,N-terminal" evidence="1">
    <location>
        <begin position="21"/>
        <end position="110"/>
    </location>
</feature>
<dbReference type="InterPro" id="IPR004461">
    <property type="entry name" value="CO_DH/Ac-CoA_synth_bsu"/>
</dbReference>
<dbReference type="PANTHER" id="PTHR42281">
    <property type="match status" value="1"/>
</dbReference>